<dbReference type="Gene3D" id="1.10.10.10">
    <property type="entry name" value="Winged helix-like DNA-binding domain superfamily/Winged helix DNA-binding domain"/>
    <property type="match status" value="1"/>
</dbReference>
<dbReference type="AlphaFoldDB" id="A0A4Q2S2W5"/>
<evidence type="ECO:0000313" key="6">
    <source>
        <dbReference type="Proteomes" id="UP000291088"/>
    </source>
</evidence>
<dbReference type="InterPro" id="IPR011991">
    <property type="entry name" value="ArsR-like_HTH"/>
</dbReference>
<proteinExistence type="predicted"/>
<evidence type="ECO:0000256" key="1">
    <source>
        <dbReference type="ARBA" id="ARBA00023015"/>
    </source>
</evidence>
<keyword evidence="3" id="KW-0804">Transcription</keyword>
<protein>
    <submittedName>
        <fullName evidence="5">Lrp/AsnC family transcriptional regulator</fullName>
    </submittedName>
</protein>
<evidence type="ECO:0000313" key="5">
    <source>
        <dbReference type="EMBL" id="RYB95957.1"/>
    </source>
</evidence>
<dbReference type="GO" id="GO:0005829">
    <property type="term" value="C:cytosol"/>
    <property type="evidence" value="ECO:0007669"/>
    <property type="project" value="TreeGrafter"/>
</dbReference>
<dbReference type="GO" id="GO:0006355">
    <property type="term" value="P:regulation of DNA-templated transcription"/>
    <property type="evidence" value="ECO:0007669"/>
    <property type="project" value="UniProtKB-ARBA"/>
</dbReference>
<dbReference type="SUPFAM" id="SSF46785">
    <property type="entry name" value="Winged helix' DNA-binding domain"/>
    <property type="match status" value="1"/>
</dbReference>
<dbReference type="RefSeq" id="WP_129334568.1">
    <property type="nucleotide sequence ID" value="NZ_SDVB01000420.1"/>
</dbReference>
<evidence type="ECO:0000256" key="2">
    <source>
        <dbReference type="ARBA" id="ARBA00023125"/>
    </source>
</evidence>
<comment type="caution">
    <text evidence="5">The sequence shown here is derived from an EMBL/GenBank/DDBJ whole genome shotgun (WGS) entry which is preliminary data.</text>
</comment>
<dbReference type="PANTHER" id="PTHR30154:SF34">
    <property type="entry name" value="TRANSCRIPTIONAL REGULATOR AZLB"/>
    <property type="match status" value="1"/>
</dbReference>
<dbReference type="PANTHER" id="PTHR30154">
    <property type="entry name" value="LEUCINE-RESPONSIVE REGULATORY PROTEIN"/>
    <property type="match status" value="1"/>
</dbReference>
<reference evidence="5 6" key="1">
    <citation type="submission" date="2019-01" db="EMBL/GenBank/DDBJ databases">
        <authorList>
            <person name="Deng T."/>
        </authorList>
    </citation>
    <scope>NUCLEOTIDE SEQUENCE [LARGE SCALE GENOMIC DNA]</scope>
    <source>
        <strain evidence="5 6">F8825</strain>
    </source>
</reference>
<dbReference type="Proteomes" id="UP000291088">
    <property type="component" value="Unassembled WGS sequence"/>
</dbReference>
<keyword evidence="2" id="KW-0238">DNA-binding</keyword>
<dbReference type="CDD" id="cd00090">
    <property type="entry name" value="HTH_ARSR"/>
    <property type="match status" value="1"/>
</dbReference>
<dbReference type="SMART" id="SM00344">
    <property type="entry name" value="HTH_ASNC"/>
    <property type="match status" value="1"/>
</dbReference>
<dbReference type="SUPFAM" id="SSF54909">
    <property type="entry name" value="Dimeric alpha+beta barrel"/>
    <property type="match status" value="1"/>
</dbReference>
<dbReference type="InterPro" id="IPR000485">
    <property type="entry name" value="AsnC-type_HTH_dom"/>
</dbReference>
<gene>
    <name evidence="5" type="ORF">EUU22_24445</name>
</gene>
<dbReference type="OrthoDB" id="9813313at2"/>
<dbReference type="Gene3D" id="3.30.70.920">
    <property type="match status" value="1"/>
</dbReference>
<dbReference type="GO" id="GO:0043565">
    <property type="term" value="F:sequence-specific DNA binding"/>
    <property type="evidence" value="ECO:0007669"/>
    <property type="project" value="InterPro"/>
</dbReference>
<sequence length="164" mass="18413">MDEIFELLELDRKILDVLQDDARLSSQEIAKRVYSSPSSVWRRIRAMEDAGVISGFRVTVDAEKLGLRETILVNVSLDRHTPETTAAFAEFVRNSPQVLECYVGTGAHDYTLKVVAADMRSHFDFLQAGMIQLGFIGKTDSTVVMSKIKETPKIASEIIPRQRP</sequence>
<dbReference type="Pfam" id="PF01037">
    <property type="entry name" value="AsnC_trans_reg"/>
    <property type="match status" value="1"/>
</dbReference>
<accession>A0A4Q2S2W5</accession>
<organism evidence="5 6">
    <name type="scientific">Ciceribacter ferrooxidans</name>
    <dbReference type="NCBI Taxonomy" id="2509717"/>
    <lineage>
        <taxon>Bacteria</taxon>
        <taxon>Pseudomonadati</taxon>
        <taxon>Pseudomonadota</taxon>
        <taxon>Alphaproteobacteria</taxon>
        <taxon>Hyphomicrobiales</taxon>
        <taxon>Rhizobiaceae</taxon>
        <taxon>Ciceribacter</taxon>
    </lineage>
</organism>
<dbReference type="PROSITE" id="PS50956">
    <property type="entry name" value="HTH_ASNC_2"/>
    <property type="match status" value="1"/>
</dbReference>
<feature type="domain" description="HTH asnC-type" evidence="4">
    <location>
        <begin position="1"/>
        <end position="68"/>
    </location>
</feature>
<keyword evidence="6" id="KW-1185">Reference proteome</keyword>
<name>A0A4Q2S2W5_9HYPH</name>
<dbReference type="InterPro" id="IPR036390">
    <property type="entry name" value="WH_DNA-bd_sf"/>
</dbReference>
<dbReference type="InterPro" id="IPR036388">
    <property type="entry name" value="WH-like_DNA-bd_sf"/>
</dbReference>
<evidence type="ECO:0000259" key="4">
    <source>
        <dbReference type="PROSITE" id="PS50956"/>
    </source>
</evidence>
<dbReference type="InterPro" id="IPR011008">
    <property type="entry name" value="Dimeric_a/b-barrel"/>
</dbReference>
<dbReference type="InterPro" id="IPR019888">
    <property type="entry name" value="Tscrpt_reg_AsnC-like"/>
</dbReference>
<dbReference type="InterPro" id="IPR019887">
    <property type="entry name" value="Tscrpt_reg_AsnC/Lrp_C"/>
</dbReference>
<keyword evidence="1" id="KW-0805">Transcription regulation</keyword>
<dbReference type="GO" id="GO:0043200">
    <property type="term" value="P:response to amino acid"/>
    <property type="evidence" value="ECO:0007669"/>
    <property type="project" value="TreeGrafter"/>
</dbReference>
<evidence type="ECO:0000256" key="3">
    <source>
        <dbReference type="ARBA" id="ARBA00023163"/>
    </source>
</evidence>
<dbReference type="PRINTS" id="PR00033">
    <property type="entry name" value="HTHASNC"/>
</dbReference>
<dbReference type="EMBL" id="SDVB01000420">
    <property type="protein sequence ID" value="RYB95957.1"/>
    <property type="molecule type" value="Genomic_DNA"/>
</dbReference>
<dbReference type="Pfam" id="PF13412">
    <property type="entry name" value="HTH_24"/>
    <property type="match status" value="1"/>
</dbReference>